<reference evidence="2" key="1">
    <citation type="submission" date="2016-10" db="EMBL/GenBank/DDBJ databases">
        <title>CRISPR-Cas defence system in Roseofilum reptotaenium: evidence of a bacteriophage-cyanobacterium arms race in the coral black band disease.</title>
        <authorList>
            <person name="Buerger P."/>
            <person name="Wood-Charlson E.M."/>
            <person name="Weynberg K.D."/>
            <person name="Willis B."/>
            <person name="Van Oppen M.J."/>
        </authorList>
    </citation>
    <scope>NUCLEOTIDE SEQUENCE [LARGE SCALE GENOMIC DNA]</scope>
    <source>
        <strain evidence="2">AO1-A</strain>
    </source>
</reference>
<dbReference type="EMBL" id="MLAW01000033">
    <property type="protein sequence ID" value="OJJ24345.1"/>
    <property type="molecule type" value="Genomic_DNA"/>
</dbReference>
<feature type="transmembrane region" description="Helical" evidence="1">
    <location>
        <begin position="45"/>
        <end position="64"/>
    </location>
</feature>
<evidence type="ECO:0000256" key="1">
    <source>
        <dbReference type="SAM" id="Phobius"/>
    </source>
</evidence>
<keyword evidence="1" id="KW-1133">Transmembrane helix</keyword>
<gene>
    <name evidence="2" type="ORF">BI308_17330</name>
</gene>
<evidence type="ECO:0000313" key="2">
    <source>
        <dbReference type="EMBL" id="OJJ24345.1"/>
    </source>
</evidence>
<organism evidence="2 3">
    <name type="scientific">Roseofilum reptotaenium AO1-A</name>
    <dbReference type="NCBI Taxonomy" id="1925591"/>
    <lineage>
        <taxon>Bacteria</taxon>
        <taxon>Bacillati</taxon>
        <taxon>Cyanobacteriota</taxon>
        <taxon>Cyanophyceae</taxon>
        <taxon>Desertifilales</taxon>
        <taxon>Desertifilaceae</taxon>
        <taxon>Roseofilum</taxon>
    </lineage>
</organism>
<comment type="caution">
    <text evidence="2">The sequence shown here is derived from an EMBL/GenBank/DDBJ whole genome shotgun (WGS) entry which is preliminary data.</text>
</comment>
<dbReference type="STRING" id="1925591.BI308_17330"/>
<keyword evidence="1" id="KW-0812">Transmembrane</keyword>
<sequence length="167" mass="19768">MTYAQKIAQIFHMTDTVWERHTNPWSFWTRYLSLPLLVLASWSRVWLGWGALIPMALVLLWIWINPRLFPKPESTQNWASKGVLGERVWLNQKQVPIPSHHQPVLAFTNTVNGVGFAIVLWGLITLTLWPTLLGLSWVLLAKTWFLDRMVWLFEDMKDHPQYRDWLY</sequence>
<proteinExistence type="predicted"/>
<accession>A0A1L9QNV2</accession>
<keyword evidence="3" id="KW-1185">Reference proteome</keyword>
<keyword evidence="1" id="KW-0472">Membrane</keyword>
<dbReference type="AlphaFoldDB" id="A0A1L9QNV2"/>
<feature type="transmembrane region" description="Helical" evidence="1">
    <location>
        <begin position="114"/>
        <end position="140"/>
    </location>
</feature>
<dbReference type="InterPro" id="IPR046595">
    <property type="entry name" value="DUF6653"/>
</dbReference>
<name>A0A1L9QNV2_9CYAN</name>
<protein>
    <submittedName>
        <fullName evidence="2">Uncharacterized protein</fullName>
    </submittedName>
</protein>
<dbReference type="Pfam" id="PF20358">
    <property type="entry name" value="DUF6653"/>
    <property type="match status" value="1"/>
</dbReference>
<evidence type="ECO:0000313" key="3">
    <source>
        <dbReference type="Proteomes" id="UP000183940"/>
    </source>
</evidence>
<dbReference type="Proteomes" id="UP000183940">
    <property type="component" value="Unassembled WGS sequence"/>
</dbReference>